<comment type="caution">
    <text evidence="5">The sequence shown here is derived from an EMBL/GenBank/DDBJ whole genome shotgun (WGS) entry which is preliminary data.</text>
</comment>
<reference evidence="5 6" key="1">
    <citation type="submission" date="2016-11" db="EMBL/GenBank/DDBJ databases">
        <title>Genome sequence of Sphingomonas jeddahensis G39.</title>
        <authorList>
            <person name="Poehlein A."/>
            <person name="Wuebbeler J.H."/>
            <person name="Steinbuechel A."/>
            <person name="Daniel R."/>
        </authorList>
    </citation>
    <scope>NUCLEOTIDE SEQUENCE [LARGE SCALE GENOMIC DNA]</scope>
    <source>
        <strain evidence="5 6">G39</strain>
    </source>
</reference>
<dbReference type="PANTHER" id="PTHR40661:SF3">
    <property type="entry name" value="FELS-1 PROPHAGE TRANSCRIPTIONAL REGULATOR"/>
    <property type="match status" value="1"/>
</dbReference>
<evidence type="ECO:0000259" key="4">
    <source>
        <dbReference type="Pfam" id="PF00717"/>
    </source>
</evidence>
<keyword evidence="6" id="KW-1185">Reference proteome</keyword>
<dbReference type="EMBL" id="MPSB01000008">
    <property type="protein sequence ID" value="ONF95755.1"/>
    <property type="molecule type" value="Genomic_DNA"/>
</dbReference>
<gene>
    <name evidence="5" type="ORF">SPHI_19560</name>
</gene>
<dbReference type="CDD" id="cd06529">
    <property type="entry name" value="S24_LexA-like"/>
    <property type="match status" value="1"/>
</dbReference>
<protein>
    <submittedName>
        <fullName evidence="5">Putative HTH-type transcriptional regulator</fullName>
    </submittedName>
</protein>
<evidence type="ECO:0000256" key="1">
    <source>
        <dbReference type="ARBA" id="ARBA00023015"/>
    </source>
</evidence>
<dbReference type="PANTHER" id="PTHR40661">
    <property type="match status" value="1"/>
</dbReference>
<dbReference type="STRING" id="1915074.SPHI_19560"/>
<dbReference type="AlphaFoldDB" id="A0A1V2ETE9"/>
<keyword evidence="3" id="KW-0804">Transcription</keyword>
<dbReference type="InterPro" id="IPR036286">
    <property type="entry name" value="LexA/Signal_pep-like_sf"/>
</dbReference>
<dbReference type="Pfam" id="PF00717">
    <property type="entry name" value="Peptidase_S24"/>
    <property type="match status" value="1"/>
</dbReference>
<keyword evidence="1" id="KW-0805">Transcription regulation</keyword>
<dbReference type="GO" id="GO:0003677">
    <property type="term" value="F:DNA binding"/>
    <property type="evidence" value="ECO:0007669"/>
    <property type="project" value="UniProtKB-KW"/>
</dbReference>
<keyword evidence="2" id="KW-0238">DNA-binding</keyword>
<sequence>MAETVGETLERLAAARGVSLSELSRLIGRNLAYLQQFVRRGTPRQLAERDRQMLAQFLGVEEALLGGLPREGTIAVPYLTVAASAGRGVAAAQERTIRHEAFAAPMLRDAGISPAEASLIDATGESMLPTIHPGDRLLVDRSDVKLAAAGIYVVRRSDDLLVKRLRREREWLLLLSDNPDYPPVRCAPEDAVVVGRVKLLLRQP</sequence>
<evidence type="ECO:0000256" key="2">
    <source>
        <dbReference type="ARBA" id="ARBA00023125"/>
    </source>
</evidence>
<dbReference type="RefSeq" id="WP_076744731.1">
    <property type="nucleotide sequence ID" value="NZ_MPSB01000008.1"/>
</dbReference>
<evidence type="ECO:0000313" key="5">
    <source>
        <dbReference type="EMBL" id="ONF95755.1"/>
    </source>
</evidence>
<dbReference type="InterPro" id="IPR039418">
    <property type="entry name" value="LexA-like"/>
</dbReference>
<organism evidence="5 6">
    <name type="scientific">Sphingomonas jeddahensis</name>
    <dbReference type="NCBI Taxonomy" id="1915074"/>
    <lineage>
        <taxon>Bacteria</taxon>
        <taxon>Pseudomonadati</taxon>
        <taxon>Pseudomonadota</taxon>
        <taxon>Alphaproteobacteria</taxon>
        <taxon>Sphingomonadales</taxon>
        <taxon>Sphingomonadaceae</taxon>
        <taxon>Sphingomonas</taxon>
    </lineage>
</organism>
<feature type="domain" description="Peptidase S24/S26A/S26B/S26C" evidence="4">
    <location>
        <begin position="82"/>
        <end position="197"/>
    </location>
</feature>
<name>A0A1V2ETE9_9SPHN</name>
<dbReference type="Gene3D" id="2.10.109.10">
    <property type="entry name" value="Umud Fragment, subunit A"/>
    <property type="match status" value="1"/>
</dbReference>
<evidence type="ECO:0000313" key="6">
    <source>
        <dbReference type="Proteomes" id="UP000188729"/>
    </source>
</evidence>
<accession>A0A1V2ETE9</accession>
<dbReference type="OrthoDB" id="528805at2"/>
<dbReference type="Proteomes" id="UP000188729">
    <property type="component" value="Unassembled WGS sequence"/>
</dbReference>
<evidence type="ECO:0000256" key="3">
    <source>
        <dbReference type="ARBA" id="ARBA00023163"/>
    </source>
</evidence>
<dbReference type="InterPro" id="IPR015927">
    <property type="entry name" value="Peptidase_S24_S26A/B/C"/>
</dbReference>
<proteinExistence type="predicted"/>
<dbReference type="SUPFAM" id="SSF51306">
    <property type="entry name" value="LexA/Signal peptidase"/>
    <property type="match status" value="1"/>
</dbReference>